<dbReference type="EMBL" id="CACRSU010000041">
    <property type="protein sequence ID" value="VYT38904.1"/>
    <property type="molecule type" value="Genomic_DNA"/>
</dbReference>
<proteinExistence type="predicted"/>
<keyword evidence="1" id="KW-0472">Membrane</keyword>
<keyword evidence="1" id="KW-0812">Transmembrane</keyword>
<protein>
    <submittedName>
        <fullName evidence="2">Uncharacterized protein</fullName>
    </submittedName>
</protein>
<gene>
    <name evidence="2" type="ORF">BILFYP9_03240</name>
</gene>
<keyword evidence="1" id="KW-1133">Transmembrane helix</keyword>
<organism evidence="2">
    <name type="scientific">Bacteroides intestinalis</name>
    <dbReference type="NCBI Taxonomy" id="329854"/>
    <lineage>
        <taxon>Bacteria</taxon>
        <taxon>Pseudomonadati</taxon>
        <taxon>Bacteroidota</taxon>
        <taxon>Bacteroidia</taxon>
        <taxon>Bacteroidales</taxon>
        <taxon>Bacteroidaceae</taxon>
        <taxon>Bacteroides</taxon>
    </lineage>
</organism>
<dbReference type="AlphaFoldDB" id="A0A6N2W896"/>
<sequence>MPMDRRLQLQNYSFVLLEQIVIFAVLVDTIPTVLWARTKWGSRIKSGRKTYKKMLFNPGKIISF</sequence>
<name>A0A6N2W896_9BACE</name>
<feature type="transmembrane region" description="Helical" evidence="1">
    <location>
        <begin position="12"/>
        <end position="36"/>
    </location>
</feature>
<accession>A0A6N2W896</accession>
<reference evidence="2" key="1">
    <citation type="submission" date="2019-11" db="EMBL/GenBank/DDBJ databases">
        <authorList>
            <person name="Feng L."/>
        </authorList>
    </citation>
    <scope>NUCLEOTIDE SEQUENCE</scope>
    <source>
        <strain evidence="2">BintestinalisLFYP9</strain>
    </source>
</reference>
<evidence type="ECO:0000256" key="1">
    <source>
        <dbReference type="SAM" id="Phobius"/>
    </source>
</evidence>
<evidence type="ECO:0000313" key="2">
    <source>
        <dbReference type="EMBL" id="VYT38904.1"/>
    </source>
</evidence>